<comment type="caution">
    <text evidence="2">The sequence shown here is derived from an EMBL/GenBank/DDBJ whole genome shotgun (WGS) entry which is preliminary data.</text>
</comment>
<protein>
    <submittedName>
        <fullName evidence="2">Uncharacterized protein</fullName>
    </submittedName>
</protein>
<sequence length="105" mass="11769">MSFLKRTLILPAIVYAIIYLVTSVFKAPEIVGYLDLTKNQLTFIFACVIIYELGNAVKVYILVKGLSDSEEDQGKWTDEVTGLVGGWSIELAIFEKLRQISSDSF</sequence>
<keyword evidence="3" id="KW-1185">Reference proteome</keyword>
<evidence type="ECO:0000256" key="1">
    <source>
        <dbReference type="SAM" id="Phobius"/>
    </source>
</evidence>
<keyword evidence="1" id="KW-0472">Membrane</keyword>
<organism evidence="2 3">
    <name type="scientific">Pichia californica</name>
    <dbReference type="NCBI Taxonomy" id="460514"/>
    <lineage>
        <taxon>Eukaryota</taxon>
        <taxon>Fungi</taxon>
        <taxon>Dikarya</taxon>
        <taxon>Ascomycota</taxon>
        <taxon>Saccharomycotina</taxon>
        <taxon>Pichiomycetes</taxon>
        <taxon>Pichiales</taxon>
        <taxon>Pichiaceae</taxon>
        <taxon>Pichia</taxon>
    </lineage>
</organism>
<accession>A0A9P6WR07</accession>
<keyword evidence="1" id="KW-1133">Transmembrane helix</keyword>
<proteinExistence type="predicted"/>
<evidence type="ECO:0000313" key="3">
    <source>
        <dbReference type="Proteomes" id="UP000697127"/>
    </source>
</evidence>
<gene>
    <name evidence="2" type="ORF">C6P40_000789</name>
</gene>
<name>A0A9P6WR07_9ASCO</name>
<feature type="transmembrane region" description="Helical" evidence="1">
    <location>
        <begin position="42"/>
        <end position="63"/>
    </location>
</feature>
<dbReference type="EMBL" id="PUHW01000014">
    <property type="protein sequence ID" value="KAG0690892.1"/>
    <property type="molecule type" value="Genomic_DNA"/>
</dbReference>
<dbReference type="AlphaFoldDB" id="A0A9P6WR07"/>
<dbReference type="Proteomes" id="UP000697127">
    <property type="component" value="Unassembled WGS sequence"/>
</dbReference>
<evidence type="ECO:0000313" key="2">
    <source>
        <dbReference type="EMBL" id="KAG0690892.1"/>
    </source>
</evidence>
<reference evidence="2" key="1">
    <citation type="submission" date="2020-11" db="EMBL/GenBank/DDBJ databases">
        <title>Kefir isolates.</title>
        <authorList>
            <person name="Marcisauskas S."/>
            <person name="Kim Y."/>
            <person name="Blasche S."/>
        </authorList>
    </citation>
    <scope>NUCLEOTIDE SEQUENCE</scope>
    <source>
        <strain evidence="2">Olga-1</strain>
    </source>
</reference>
<keyword evidence="1" id="KW-0812">Transmembrane</keyword>